<accession>A0ACC2AUQ1</accession>
<dbReference type="Proteomes" id="UP001162992">
    <property type="component" value="Chromosome 19"/>
</dbReference>
<keyword evidence="2" id="KW-1185">Reference proteome</keyword>
<evidence type="ECO:0000313" key="1">
    <source>
        <dbReference type="EMBL" id="KAJ7521272.1"/>
    </source>
</evidence>
<name>A0ACC2AUQ1_DIPCM</name>
<reference evidence="2" key="1">
    <citation type="journal article" date="2024" name="Proc. Natl. Acad. Sci. U.S.A.">
        <title>Extraordinary preservation of gene collinearity over three hundred million years revealed in homosporous lycophytes.</title>
        <authorList>
            <person name="Li C."/>
            <person name="Wickell D."/>
            <person name="Kuo L.Y."/>
            <person name="Chen X."/>
            <person name="Nie B."/>
            <person name="Liao X."/>
            <person name="Peng D."/>
            <person name="Ji J."/>
            <person name="Jenkins J."/>
            <person name="Williams M."/>
            <person name="Shu S."/>
            <person name="Plott C."/>
            <person name="Barry K."/>
            <person name="Rajasekar S."/>
            <person name="Grimwood J."/>
            <person name="Han X."/>
            <person name="Sun S."/>
            <person name="Hou Z."/>
            <person name="He W."/>
            <person name="Dai G."/>
            <person name="Sun C."/>
            <person name="Schmutz J."/>
            <person name="Leebens-Mack J.H."/>
            <person name="Li F.W."/>
            <person name="Wang L."/>
        </authorList>
    </citation>
    <scope>NUCLEOTIDE SEQUENCE [LARGE SCALE GENOMIC DNA]</scope>
    <source>
        <strain evidence="2">cv. PW_Plant_1</strain>
    </source>
</reference>
<dbReference type="EMBL" id="CM055110">
    <property type="protein sequence ID" value="KAJ7521272.1"/>
    <property type="molecule type" value="Genomic_DNA"/>
</dbReference>
<protein>
    <submittedName>
        <fullName evidence="1">Uncharacterized protein</fullName>
    </submittedName>
</protein>
<proteinExistence type="predicted"/>
<comment type="caution">
    <text evidence="1">The sequence shown here is derived from an EMBL/GenBank/DDBJ whole genome shotgun (WGS) entry which is preliminary data.</text>
</comment>
<sequence>MISSLVAQDDQQADLPLIDLQLLCQEDAAEIHKLLIAAKEWGFLQVDNHGVSCRLLSEIEEQAYHAFTLPAEAKARAEPAPGSGHGYLPKQSGADDQRRQLSEAFRLPLNPDHRADMIIKLWPEGNEAFSSVVEDYIAAVESILLQVLRSFASGLGLDPLQFMHDLSKDGVSAVLRMNFYSASSQPSPSLAFQAHSDPQILTILHCKFSRTTSG</sequence>
<evidence type="ECO:0000313" key="2">
    <source>
        <dbReference type="Proteomes" id="UP001162992"/>
    </source>
</evidence>
<organism evidence="1 2">
    <name type="scientific">Diphasiastrum complanatum</name>
    <name type="common">Issler's clubmoss</name>
    <name type="synonym">Lycopodium complanatum</name>
    <dbReference type="NCBI Taxonomy" id="34168"/>
    <lineage>
        <taxon>Eukaryota</taxon>
        <taxon>Viridiplantae</taxon>
        <taxon>Streptophyta</taxon>
        <taxon>Embryophyta</taxon>
        <taxon>Tracheophyta</taxon>
        <taxon>Lycopodiopsida</taxon>
        <taxon>Lycopodiales</taxon>
        <taxon>Lycopodiaceae</taxon>
        <taxon>Lycopodioideae</taxon>
        <taxon>Diphasiastrum</taxon>
    </lineage>
</organism>
<gene>
    <name evidence="1" type="ORF">O6H91_19G044900</name>
</gene>